<dbReference type="Proteomes" id="UP001189143">
    <property type="component" value="Unassembled WGS sequence"/>
</dbReference>
<dbReference type="InterPro" id="IPR003607">
    <property type="entry name" value="HD/PDEase_dom"/>
</dbReference>
<accession>A0A2A7MBB0</accession>
<dbReference type="Proteomes" id="UP000220840">
    <property type="component" value="Unassembled WGS sequence"/>
</dbReference>
<dbReference type="InterPro" id="IPR006674">
    <property type="entry name" value="HD_domain"/>
</dbReference>
<dbReference type="NCBIfam" id="TIGR00277">
    <property type="entry name" value="HDIG"/>
    <property type="match status" value="1"/>
</dbReference>
<dbReference type="PANTHER" id="PTHR47545">
    <property type="entry name" value="MULTIFUNCTIONAL CCA PROTEIN"/>
    <property type="match status" value="1"/>
</dbReference>
<reference evidence="3" key="2">
    <citation type="submission" date="2022-10" db="EMBL/GenBank/DDBJ databases">
        <authorList>
            <person name="Aires J."/>
            <person name="Mesa V."/>
        </authorList>
    </citation>
    <scope>NUCLEOTIDE SEQUENCE</scope>
    <source>
        <strain evidence="3">Clostridium neonatale JD116</strain>
    </source>
</reference>
<dbReference type="PANTHER" id="PTHR47545:SF2">
    <property type="entry name" value="CC-ADDING TRNA NUCLEOTIDYLTRANSFERASE"/>
    <property type="match status" value="1"/>
</dbReference>
<proteinExistence type="predicted"/>
<dbReference type="InterPro" id="IPR050124">
    <property type="entry name" value="tRNA_CCA-adding_enzyme"/>
</dbReference>
<sequence length="203" mass="24001">MKEKFLEIEKHLLNDEKPSIYLNEQVENGDFDEYPLSMIKDLLTVEQNPIYHPEGNVFIHAMMVVDEGAIVRERSKDKKAFMWALLLHDLGKKPTTKLRKGKLTSYNHDTVGAKMAREFLEYFNQDEVFINKVISLVRWHMQILFVTKNSRFQNIKQMLEDVDVDEMILVSRCDRLGRGNLNKLKREETLKEVENFKKILKNK</sequence>
<evidence type="ECO:0000313" key="3">
    <source>
        <dbReference type="EMBL" id="CAI3683053.1"/>
    </source>
</evidence>
<evidence type="ECO:0000313" key="5">
    <source>
        <dbReference type="Proteomes" id="UP000220840"/>
    </source>
</evidence>
<reference evidence="4 5" key="1">
    <citation type="submission" date="2017-10" db="EMBL/GenBank/DDBJ databases">
        <title>Effective Description of Clostridium neonatale sp. nov. linked to necrotizing enterocolitis in neonates and a clarification of species assignable to the genus Clostridium (Prazmowski 1880) emend. Lawson and Rainey 2016.</title>
        <authorList>
            <person name="Bernard K."/>
            <person name="Burdz T."/>
            <person name="Wiebe D."/>
            <person name="Balcewich B."/>
            <person name="Alfa M."/>
            <person name="Bernier A.-M."/>
        </authorList>
    </citation>
    <scope>NUCLEOTIDE SEQUENCE [LARGE SCALE GENOMIC DNA]</scope>
    <source>
        <strain evidence="4 5">LCDC99A005</strain>
    </source>
</reference>
<dbReference type="SUPFAM" id="SSF109604">
    <property type="entry name" value="HD-domain/PDEase-like"/>
    <property type="match status" value="1"/>
</dbReference>
<dbReference type="CDD" id="cd00077">
    <property type="entry name" value="HDc"/>
    <property type="match status" value="1"/>
</dbReference>
<dbReference type="GO" id="GO:0000166">
    <property type="term" value="F:nucleotide binding"/>
    <property type="evidence" value="ECO:0007669"/>
    <property type="project" value="UniProtKB-KW"/>
</dbReference>
<keyword evidence="4" id="KW-0378">Hydrolase</keyword>
<keyword evidence="1" id="KW-0547">Nucleotide-binding</keyword>
<comment type="caution">
    <text evidence="4">The sequence shown here is derived from an EMBL/GenBank/DDBJ whole genome shotgun (WGS) entry which is preliminary data.</text>
</comment>
<dbReference type="Gene3D" id="1.10.3090.10">
    <property type="entry name" value="cca-adding enzyme, domain 2"/>
    <property type="match status" value="1"/>
</dbReference>
<name>A0A2A7MBB0_9CLOT</name>
<keyword evidence="5" id="KW-1185">Reference proteome</keyword>
<evidence type="ECO:0000256" key="1">
    <source>
        <dbReference type="ARBA" id="ARBA00022741"/>
    </source>
</evidence>
<evidence type="ECO:0000313" key="4">
    <source>
        <dbReference type="EMBL" id="PEG28870.1"/>
    </source>
</evidence>
<evidence type="ECO:0000259" key="2">
    <source>
        <dbReference type="Pfam" id="PF01966"/>
    </source>
</evidence>
<dbReference type="AlphaFoldDB" id="A0A2A7MBB0"/>
<gene>
    <name evidence="3" type="ORF">CNEO2_780017</name>
    <name evidence="4" type="ORF">CQ394_20620</name>
</gene>
<dbReference type="OrthoDB" id="9805698at2"/>
<dbReference type="EMBL" id="CAMTCP010000279">
    <property type="protein sequence ID" value="CAI3683053.1"/>
    <property type="molecule type" value="Genomic_DNA"/>
</dbReference>
<dbReference type="STRING" id="137838.GCA_001458595_00074"/>
<dbReference type="Pfam" id="PF01966">
    <property type="entry name" value="HD"/>
    <property type="match status" value="1"/>
</dbReference>
<dbReference type="EMBL" id="PDCJ01000007">
    <property type="protein sequence ID" value="PEG28870.1"/>
    <property type="molecule type" value="Genomic_DNA"/>
</dbReference>
<dbReference type="GO" id="GO:0016787">
    <property type="term" value="F:hydrolase activity"/>
    <property type="evidence" value="ECO:0007669"/>
    <property type="project" value="UniProtKB-KW"/>
</dbReference>
<dbReference type="RefSeq" id="WP_058293098.1">
    <property type="nucleotide sequence ID" value="NZ_CAKJVF010000063.1"/>
</dbReference>
<feature type="domain" description="HD" evidence="2">
    <location>
        <begin position="57"/>
        <end position="176"/>
    </location>
</feature>
<organism evidence="4 5">
    <name type="scientific">Clostridium neonatale</name>
    <dbReference type="NCBI Taxonomy" id="137838"/>
    <lineage>
        <taxon>Bacteria</taxon>
        <taxon>Bacillati</taxon>
        <taxon>Bacillota</taxon>
        <taxon>Clostridia</taxon>
        <taxon>Eubacteriales</taxon>
        <taxon>Clostridiaceae</taxon>
        <taxon>Clostridium</taxon>
    </lineage>
</organism>
<protein>
    <submittedName>
        <fullName evidence="4">Phosphohydrolase</fullName>
    </submittedName>
</protein>
<dbReference type="InterPro" id="IPR006675">
    <property type="entry name" value="HDIG_dom"/>
</dbReference>